<organism evidence="8 9">
    <name type="scientific">Alkalimarinus alittae</name>
    <dbReference type="NCBI Taxonomy" id="2961619"/>
    <lineage>
        <taxon>Bacteria</taxon>
        <taxon>Pseudomonadati</taxon>
        <taxon>Pseudomonadota</taxon>
        <taxon>Gammaproteobacteria</taxon>
        <taxon>Alteromonadales</taxon>
        <taxon>Alteromonadaceae</taxon>
        <taxon>Alkalimarinus</taxon>
    </lineage>
</organism>
<dbReference type="InterPro" id="IPR012818">
    <property type="entry name" value="CbiE"/>
</dbReference>
<accession>A0ABY6N644</accession>
<evidence type="ECO:0000256" key="2">
    <source>
        <dbReference type="ARBA" id="ARBA00022573"/>
    </source>
</evidence>
<dbReference type="InterPro" id="IPR014777">
    <property type="entry name" value="4pyrrole_Mease_sub1"/>
</dbReference>
<feature type="domain" description="SAM-dependent methyltransferase RsmB-F/NOP2-type catalytic core" evidence="7">
    <location>
        <begin position="260"/>
        <end position="323"/>
    </location>
</feature>
<dbReference type="PIRSF" id="PIRSF036428">
    <property type="entry name" value="CobL"/>
    <property type="match status" value="1"/>
</dbReference>
<keyword evidence="2" id="KW-0169">Cobalamin biosynthesis</keyword>
<dbReference type="Pfam" id="PF00590">
    <property type="entry name" value="TP_methylase"/>
    <property type="match status" value="1"/>
</dbReference>
<evidence type="ECO:0000256" key="4">
    <source>
        <dbReference type="ARBA" id="ARBA00022679"/>
    </source>
</evidence>
<dbReference type="InterPro" id="IPR035996">
    <property type="entry name" value="4pyrrol_Methylase_sf"/>
</dbReference>
<evidence type="ECO:0000313" key="8">
    <source>
        <dbReference type="EMBL" id="UZE97485.1"/>
    </source>
</evidence>
<dbReference type="PANTHER" id="PTHR43182">
    <property type="entry name" value="COBALT-PRECORRIN-6B C(15)-METHYLTRANSFERASE (DECARBOXYLATING)"/>
    <property type="match status" value="1"/>
</dbReference>
<dbReference type="SUPFAM" id="SSF53790">
    <property type="entry name" value="Tetrapyrrole methylase"/>
    <property type="match status" value="1"/>
</dbReference>
<keyword evidence="3" id="KW-0489">Methyltransferase</keyword>
<evidence type="ECO:0000259" key="6">
    <source>
        <dbReference type="Pfam" id="PF00590"/>
    </source>
</evidence>
<dbReference type="InterPro" id="IPR049560">
    <property type="entry name" value="MeTrfase_RsmB-F_NOP2_cat"/>
</dbReference>
<evidence type="ECO:0000256" key="5">
    <source>
        <dbReference type="ARBA" id="ARBA00022691"/>
    </source>
</evidence>
<dbReference type="Proteomes" id="UP001163739">
    <property type="component" value="Chromosome"/>
</dbReference>
<dbReference type="CDD" id="cd11644">
    <property type="entry name" value="Precorrin-6Y-MT"/>
    <property type="match status" value="1"/>
</dbReference>
<dbReference type="PANTHER" id="PTHR43182:SF1">
    <property type="entry name" value="COBALT-PRECORRIN-7 C(5)-METHYLTRANSFERASE"/>
    <property type="match status" value="1"/>
</dbReference>
<dbReference type="SUPFAM" id="SSF53335">
    <property type="entry name" value="S-adenosyl-L-methionine-dependent methyltransferases"/>
    <property type="match status" value="1"/>
</dbReference>
<protein>
    <submittedName>
        <fullName evidence="8">Precorrin-6y C5,15-methyltransferase (Decarboxylating) subunit CbiE</fullName>
    </submittedName>
</protein>
<dbReference type="Gene3D" id="3.30.950.10">
    <property type="entry name" value="Methyltransferase, Cobalt-precorrin-4 Transmethylase, Domain 2"/>
    <property type="match status" value="1"/>
</dbReference>
<dbReference type="InterPro" id="IPR014008">
    <property type="entry name" value="Cbl_synth_MTase_CbiT"/>
</dbReference>
<dbReference type="InterPro" id="IPR000878">
    <property type="entry name" value="4pyrrol_Mease"/>
</dbReference>
<feature type="domain" description="Tetrapyrrole methylase" evidence="6">
    <location>
        <begin position="10"/>
        <end position="201"/>
    </location>
</feature>
<dbReference type="InterPro" id="IPR050714">
    <property type="entry name" value="Cobalamin_biosynth_MTase"/>
</dbReference>
<sequence length="426" mass="46681">MGNAQPLANIHIVGLGVAEETQLSPAAYSALMASDLVIGSKRQLDIIKPLLTKREISPTLQLLPKLAELKKLITSAADKKVVVIASGDPLFYGIGRWFANHFALEELCYYPAISSIQAACHAVGLSMQDVEVLSLHGRPVEKIRSKLRKNQTLVILTDKKSTPHVLAAECAAAGFEQSTLWVCENLGYTQQQIRAFSVEELLNKKDLSFDPLHVTIIKTSGRGGVLPEFPGIPDHHFVTGAEPGKGMISKREVRMAILSFMQPGNEDVIWDIGAGCGGVAVELAYWNERATVYAVECHQERLRYLHQNQQRFGVVQNLKIIEGRAPEALHNLPKPNKVFIGGSDGTLKTLLTDLWQMLPVDGVLVASGVVEATKNQLQDFAETLNEQQVESTELAVKRGSLMNQKLDYVAKLPVAIFKFTKTGLSA</sequence>
<dbReference type="NCBIfam" id="TIGR02467">
    <property type="entry name" value="CbiE"/>
    <property type="match status" value="1"/>
</dbReference>
<keyword evidence="9" id="KW-1185">Reference proteome</keyword>
<evidence type="ECO:0000259" key="7">
    <source>
        <dbReference type="Pfam" id="PF01189"/>
    </source>
</evidence>
<proteinExistence type="predicted"/>
<name>A0ABY6N644_9ALTE</name>
<dbReference type="EMBL" id="CP100390">
    <property type="protein sequence ID" value="UZE97485.1"/>
    <property type="molecule type" value="Genomic_DNA"/>
</dbReference>
<dbReference type="Gene3D" id="3.40.1010.10">
    <property type="entry name" value="Cobalt-precorrin-4 Transmethylase, Domain 1"/>
    <property type="match status" value="1"/>
</dbReference>
<comment type="pathway">
    <text evidence="1">Cofactor biosynthesis; adenosylcobalamin biosynthesis.</text>
</comment>
<dbReference type="InterPro" id="IPR006365">
    <property type="entry name" value="Cbl_synth_CobL"/>
</dbReference>
<dbReference type="InterPro" id="IPR014776">
    <property type="entry name" value="4pyrrole_Mease_sub2"/>
</dbReference>
<evidence type="ECO:0000256" key="1">
    <source>
        <dbReference type="ARBA" id="ARBA00004953"/>
    </source>
</evidence>
<dbReference type="NCBIfam" id="TIGR02469">
    <property type="entry name" value="CbiT"/>
    <property type="match status" value="1"/>
</dbReference>
<keyword evidence="4" id="KW-0808">Transferase</keyword>
<keyword evidence="5" id="KW-0949">S-adenosyl-L-methionine</keyword>
<dbReference type="InterPro" id="IPR029063">
    <property type="entry name" value="SAM-dependent_MTases_sf"/>
</dbReference>
<dbReference type="CDD" id="cd02440">
    <property type="entry name" value="AdoMet_MTases"/>
    <property type="match status" value="1"/>
</dbReference>
<reference evidence="8" key="1">
    <citation type="submission" date="2022-06" db="EMBL/GenBank/DDBJ databases">
        <title>Alkalimarinus sp. nov., isolated from gut of a Alitta virens.</title>
        <authorList>
            <person name="Yang A.I."/>
            <person name="Shin N.-R."/>
        </authorList>
    </citation>
    <scope>NUCLEOTIDE SEQUENCE</scope>
    <source>
        <strain evidence="8">A2M4</strain>
    </source>
</reference>
<dbReference type="RefSeq" id="WP_265048958.1">
    <property type="nucleotide sequence ID" value="NZ_CP100390.1"/>
</dbReference>
<gene>
    <name evidence="8" type="primary">cbiE</name>
    <name evidence="8" type="ORF">NKI27_07000</name>
</gene>
<dbReference type="Gene3D" id="3.40.50.150">
    <property type="entry name" value="Vaccinia Virus protein VP39"/>
    <property type="match status" value="1"/>
</dbReference>
<evidence type="ECO:0000256" key="3">
    <source>
        <dbReference type="ARBA" id="ARBA00022603"/>
    </source>
</evidence>
<dbReference type="Pfam" id="PF01189">
    <property type="entry name" value="Methyltr_RsmB-F"/>
    <property type="match status" value="1"/>
</dbReference>
<evidence type="ECO:0000313" key="9">
    <source>
        <dbReference type="Proteomes" id="UP001163739"/>
    </source>
</evidence>